<dbReference type="InterPro" id="IPR001264">
    <property type="entry name" value="Glyco_trans_51"/>
</dbReference>
<dbReference type="Gene3D" id="1.10.3810.10">
    <property type="entry name" value="Biosynthetic peptidoglycan transglycosylase-like"/>
    <property type="match status" value="1"/>
</dbReference>
<comment type="pathway">
    <text evidence="19">Glycan biosynthesis.</text>
</comment>
<dbReference type="AlphaFoldDB" id="A0A5K7YWB7"/>
<dbReference type="SUPFAM" id="SSF56601">
    <property type="entry name" value="beta-lactamase/transpeptidase-like"/>
    <property type="match status" value="1"/>
</dbReference>
<comment type="subcellular location">
    <subcellularLocation>
        <location evidence="1">Membrane</location>
    </subcellularLocation>
</comment>
<organism evidence="22 23">
    <name type="scientific">Desulfosarcina alkanivorans</name>
    <dbReference type="NCBI Taxonomy" id="571177"/>
    <lineage>
        <taxon>Bacteria</taxon>
        <taxon>Pseudomonadati</taxon>
        <taxon>Thermodesulfobacteriota</taxon>
        <taxon>Desulfobacteria</taxon>
        <taxon>Desulfobacterales</taxon>
        <taxon>Desulfosarcinaceae</taxon>
        <taxon>Desulfosarcina</taxon>
    </lineage>
</organism>
<keyword evidence="12" id="KW-0573">Peptidoglycan synthesis</keyword>
<dbReference type="Pfam" id="PF00905">
    <property type="entry name" value="Transpeptidase"/>
    <property type="match status" value="1"/>
</dbReference>
<dbReference type="Gene3D" id="3.40.710.10">
    <property type="entry name" value="DD-peptidase/beta-lactamase superfamily"/>
    <property type="match status" value="1"/>
</dbReference>
<dbReference type="InterPro" id="IPR023346">
    <property type="entry name" value="Lysozyme-like_dom_sf"/>
</dbReference>
<evidence type="ECO:0000256" key="7">
    <source>
        <dbReference type="ARBA" id="ARBA00022676"/>
    </source>
</evidence>
<dbReference type="Pfam" id="PF00912">
    <property type="entry name" value="Transgly"/>
    <property type="match status" value="1"/>
</dbReference>
<comment type="catalytic activity">
    <reaction evidence="18">
        <text>[GlcNAc-(1-&gt;4)-Mur2Ac(oyl-L-Ala-gamma-D-Glu-L-Lys-D-Ala-D-Ala)](n)-di-trans,octa-cis-undecaprenyl diphosphate + beta-D-GlcNAc-(1-&gt;4)-Mur2Ac(oyl-L-Ala-gamma-D-Glu-L-Lys-D-Ala-D-Ala)-di-trans,octa-cis-undecaprenyl diphosphate = [GlcNAc-(1-&gt;4)-Mur2Ac(oyl-L-Ala-gamma-D-Glu-L-Lys-D-Ala-D-Ala)](n+1)-di-trans,octa-cis-undecaprenyl diphosphate + di-trans,octa-cis-undecaprenyl diphosphate + H(+)</text>
        <dbReference type="Rhea" id="RHEA:23708"/>
        <dbReference type="Rhea" id="RHEA-COMP:9602"/>
        <dbReference type="Rhea" id="RHEA-COMP:9603"/>
        <dbReference type="ChEBI" id="CHEBI:15378"/>
        <dbReference type="ChEBI" id="CHEBI:58405"/>
        <dbReference type="ChEBI" id="CHEBI:60033"/>
        <dbReference type="ChEBI" id="CHEBI:78435"/>
        <dbReference type="EC" id="2.4.99.28"/>
    </reaction>
</comment>
<evidence type="ECO:0000256" key="18">
    <source>
        <dbReference type="ARBA" id="ARBA00049902"/>
    </source>
</evidence>
<evidence type="ECO:0000256" key="4">
    <source>
        <dbReference type="ARBA" id="ARBA00007739"/>
    </source>
</evidence>
<evidence type="ECO:0000259" key="21">
    <source>
        <dbReference type="Pfam" id="PF00912"/>
    </source>
</evidence>
<dbReference type="GO" id="GO:0016020">
    <property type="term" value="C:membrane"/>
    <property type="evidence" value="ECO:0007669"/>
    <property type="project" value="UniProtKB-SubCell"/>
</dbReference>
<sequence length="653" mass="70555">MGMKISFRLRTAILITGLVGLLSGATAGAFLALTRDLPQIRELENFEPSAVTRVYSADQVLLAELFLEKRRPVPIEQIPAQLKSALIATEDRQFFSHSGIDLKGILRAVVKDIMAGQFVEGASTITQQLAKTLFLSREKTLTRKIKEAILAIQLERRYTKDELLALYLNQIYFGSGAYGVESAARLFFGKPASRMDLAQCALIAGLPKAPSRYSPLVNPHLAEKRRNLVLGIMRDQDLITDDQHRMAIGEPVLAASGATATGSAPYFVQYITPALEAAIGPSLLYKGGLTVHTTLSHRLQQAAEKAMAEGLSHLQKRMPSGKGPGSGPQGALVAIDIRTGGILAMVGGRDFSKSAFNRAVDARRQPGSAFKPIIYALAITRGFTQASLVLDAPVVFKGGAQKKDWQPENFSRRYQGEMTLRRALTHSKNIPAVRLAERLGPSSVVQFAHRLGIDSSLFPNLSIALGATNTTLLELTAAFAVFPNGGNHIQPFGVTEILDRNDELRWRARPAIRAVMTDAQAAIMVDMLQGVVREGTGKRARRLNMPVAGKTGTTNDYRDALFAGFSPAVAAGVWVGMDDDTSLGNLETGARAALPIWMDFMAATRSDSTAHYFAIPDNMKKILMDPMSGRVAADGDEGAVKALFVSGTEPKGN</sequence>
<evidence type="ECO:0000256" key="16">
    <source>
        <dbReference type="ARBA" id="ARBA00023316"/>
    </source>
</evidence>
<evidence type="ECO:0000256" key="15">
    <source>
        <dbReference type="ARBA" id="ARBA00023268"/>
    </source>
</evidence>
<feature type="domain" description="Penicillin-binding protein transpeptidase" evidence="20">
    <location>
        <begin position="330"/>
        <end position="569"/>
    </location>
</feature>
<reference evidence="22 23" key="1">
    <citation type="submission" date="2019-11" db="EMBL/GenBank/DDBJ databases">
        <title>Comparative genomics of hydrocarbon-degrading Desulfosarcina strains.</title>
        <authorList>
            <person name="Watanabe M."/>
            <person name="Kojima H."/>
            <person name="Fukui M."/>
        </authorList>
    </citation>
    <scope>NUCLEOTIDE SEQUENCE [LARGE SCALE GENOMIC DNA]</scope>
    <source>
        <strain evidence="22 23">PL12</strain>
    </source>
</reference>
<evidence type="ECO:0000259" key="20">
    <source>
        <dbReference type="Pfam" id="PF00905"/>
    </source>
</evidence>
<keyword evidence="7" id="KW-0328">Glycosyltransferase</keyword>
<dbReference type="InterPro" id="IPR012338">
    <property type="entry name" value="Beta-lactam/transpept-like"/>
</dbReference>
<dbReference type="InterPro" id="IPR036950">
    <property type="entry name" value="PBP_transglycosylase"/>
</dbReference>
<dbReference type="UniPathway" id="UPA00219"/>
<evidence type="ECO:0000313" key="22">
    <source>
        <dbReference type="EMBL" id="BBO72283.1"/>
    </source>
</evidence>
<dbReference type="OrthoDB" id="9766909at2"/>
<dbReference type="GO" id="GO:0071555">
    <property type="term" value="P:cell wall organization"/>
    <property type="evidence" value="ECO:0007669"/>
    <property type="project" value="UniProtKB-KW"/>
</dbReference>
<evidence type="ECO:0000256" key="5">
    <source>
        <dbReference type="ARBA" id="ARBA00022645"/>
    </source>
</evidence>
<comment type="pathway">
    <text evidence="2">Cell wall biogenesis; peptidoglycan biosynthesis.</text>
</comment>
<evidence type="ECO:0000256" key="8">
    <source>
        <dbReference type="ARBA" id="ARBA00022679"/>
    </source>
</evidence>
<evidence type="ECO:0000256" key="3">
    <source>
        <dbReference type="ARBA" id="ARBA00007090"/>
    </source>
</evidence>
<evidence type="ECO:0000256" key="6">
    <source>
        <dbReference type="ARBA" id="ARBA00022670"/>
    </source>
</evidence>
<comment type="similarity">
    <text evidence="4">In the N-terminal section; belongs to the glycosyltransferase 51 family.</text>
</comment>
<dbReference type="FunFam" id="1.10.3810.10:FF:000003">
    <property type="entry name" value="Penicillin-binding protein 1a"/>
    <property type="match status" value="1"/>
</dbReference>
<evidence type="ECO:0000256" key="2">
    <source>
        <dbReference type="ARBA" id="ARBA00004752"/>
    </source>
</evidence>
<accession>A0A5K7YWB7</accession>
<dbReference type="GO" id="GO:0008360">
    <property type="term" value="P:regulation of cell shape"/>
    <property type="evidence" value="ECO:0007669"/>
    <property type="project" value="UniProtKB-KW"/>
</dbReference>
<name>A0A5K7YWB7_9BACT</name>
<evidence type="ECO:0000256" key="13">
    <source>
        <dbReference type="ARBA" id="ARBA00022989"/>
    </source>
</evidence>
<dbReference type="InterPro" id="IPR050396">
    <property type="entry name" value="Glycosyltr_51/Transpeptidase"/>
</dbReference>
<gene>
    <name evidence="22" type="ORF">DSCA_62130</name>
</gene>
<evidence type="ECO:0000256" key="19">
    <source>
        <dbReference type="ARBA" id="ARBA00060592"/>
    </source>
</evidence>
<dbReference type="GO" id="GO:0009252">
    <property type="term" value="P:peptidoglycan biosynthetic process"/>
    <property type="evidence" value="ECO:0007669"/>
    <property type="project" value="UniProtKB-UniPathway"/>
</dbReference>
<dbReference type="SUPFAM" id="SSF53955">
    <property type="entry name" value="Lysozyme-like"/>
    <property type="match status" value="1"/>
</dbReference>
<keyword evidence="23" id="KW-1185">Reference proteome</keyword>
<evidence type="ECO:0000256" key="17">
    <source>
        <dbReference type="ARBA" id="ARBA00044770"/>
    </source>
</evidence>
<evidence type="ECO:0000256" key="12">
    <source>
        <dbReference type="ARBA" id="ARBA00022984"/>
    </source>
</evidence>
<comment type="similarity">
    <text evidence="3">In the C-terminal section; belongs to the transpeptidase family.</text>
</comment>
<keyword evidence="9" id="KW-0812">Transmembrane</keyword>
<keyword evidence="14" id="KW-0472">Membrane</keyword>
<dbReference type="GO" id="GO:0006508">
    <property type="term" value="P:proteolysis"/>
    <property type="evidence" value="ECO:0007669"/>
    <property type="project" value="UniProtKB-KW"/>
</dbReference>
<keyword evidence="13" id="KW-1133">Transmembrane helix</keyword>
<proteinExistence type="inferred from homology"/>
<dbReference type="GO" id="GO:0004180">
    <property type="term" value="F:carboxypeptidase activity"/>
    <property type="evidence" value="ECO:0007669"/>
    <property type="project" value="UniProtKB-KW"/>
</dbReference>
<dbReference type="KEGG" id="dalk:DSCA_62130"/>
<evidence type="ECO:0000313" key="23">
    <source>
        <dbReference type="Proteomes" id="UP000427906"/>
    </source>
</evidence>
<dbReference type="PANTHER" id="PTHR32282:SF33">
    <property type="entry name" value="PEPTIDOGLYCAN GLYCOSYLTRANSFERASE"/>
    <property type="match status" value="1"/>
</dbReference>
<dbReference type="PANTHER" id="PTHR32282">
    <property type="entry name" value="BINDING PROTEIN TRANSPEPTIDASE, PUTATIVE-RELATED"/>
    <property type="match status" value="1"/>
</dbReference>
<keyword evidence="15" id="KW-0511">Multifunctional enzyme</keyword>
<keyword evidence="10" id="KW-0378">Hydrolase</keyword>
<protein>
    <recommendedName>
        <fullName evidence="17">peptidoglycan glycosyltransferase</fullName>
        <ecNumber evidence="17">2.4.99.28</ecNumber>
    </recommendedName>
</protein>
<keyword evidence="5" id="KW-0121">Carboxypeptidase</keyword>
<dbReference type="EMBL" id="AP021874">
    <property type="protein sequence ID" value="BBO72283.1"/>
    <property type="molecule type" value="Genomic_DNA"/>
</dbReference>
<dbReference type="Proteomes" id="UP000427906">
    <property type="component" value="Chromosome"/>
</dbReference>
<dbReference type="GO" id="GO:0030288">
    <property type="term" value="C:outer membrane-bounded periplasmic space"/>
    <property type="evidence" value="ECO:0007669"/>
    <property type="project" value="TreeGrafter"/>
</dbReference>
<evidence type="ECO:0000256" key="14">
    <source>
        <dbReference type="ARBA" id="ARBA00023136"/>
    </source>
</evidence>
<keyword evidence="6" id="KW-0645">Protease</keyword>
<dbReference type="GO" id="GO:0008955">
    <property type="term" value="F:peptidoglycan glycosyltransferase activity"/>
    <property type="evidence" value="ECO:0007669"/>
    <property type="project" value="UniProtKB-EC"/>
</dbReference>
<evidence type="ECO:0000256" key="1">
    <source>
        <dbReference type="ARBA" id="ARBA00004370"/>
    </source>
</evidence>
<evidence type="ECO:0000256" key="10">
    <source>
        <dbReference type="ARBA" id="ARBA00022801"/>
    </source>
</evidence>
<evidence type="ECO:0000256" key="9">
    <source>
        <dbReference type="ARBA" id="ARBA00022692"/>
    </source>
</evidence>
<feature type="domain" description="Glycosyl transferase family 51" evidence="21">
    <location>
        <begin position="64"/>
        <end position="233"/>
    </location>
</feature>
<dbReference type="GO" id="GO:0008658">
    <property type="term" value="F:penicillin binding"/>
    <property type="evidence" value="ECO:0007669"/>
    <property type="project" value="InterPro"/>
</dbReference>
<dbReference type="InterPro" id="IPR001460">
    <property type="entry name" value="PCN-bd_Tpept"/>
</dbReference>
<keyword evidence="8" id="KW-0808">Transferase</keyword>
<evidence type="ECO:0000256" key="11">
    <source>
        <dbReference type="ARBA" id="ARBA00022960"/>
    </source>
</evidence>
<keyword evidence="16" id="KW-0961">Cell wall biogenesis/degradation</keyword>
<keyword evidence="11" id="KW-0133">Cell shape</keyword>
<dbReference type="NCBIfam" id="TIGR02074">
    <property type="entry name" value="PBP_1a_fam"/>
    <property type="match status" value="1"/>
</dbReference>
<dbReference type="EC" id="2.4.99.28" evidence="17"/>